<evidence type="ECO:0000313" key="2">
    <source>
        <dbReference type="Proteomes" id="UP000326852"/>
    </source>
</evidence>
<reference evidence="1 2" key="1">
    <citation type="submission" date="2019-08" db="EMBL/GenBank/DDBJ databases">
        <title>Arthrobacter sp. nov., isolated from plateau pika and Tibetan wild ass.</title>
        <authorList>
            <person name="Ge Y."/>
        </authorList>
    </citation>
    <scope>NUCLEOTIDE SEQUENCE [LARGE SCALE GENOMIC DNA]</scope>
    <source>
        <strain evidence="1 2">785</strain>
    </source>
</reference>
<dbReference type="Proteomes" id="UP000326852">
    <property type="component" value="Unassembled WGS sequence"/>
</dbReference>
<organism evidence="1 2">
    <name type="scientific">Arthrobacter yangruifuii</name>
    <dbReference type="NCBI Taxonomy" id="2606616"/>
    <lineage>
        <taxon>Bacteria</taxon>
        <taxon>Bacillati</taxon>
        <taxon>Actinomycetota</taxon>
        <taxon>Actinomycetes</taxon>
        <taxon>Micrococcales</taxon>
        <taxon>Micrococcaceae</taxon>
        <taxon>Arthrobacter</taxon>
    </lineage>
</organism>
<dbReference type="NCBIfam" id="TIGR03562">
    <property type="entry name" value="osmo_induc_OsmC"/>
    <property type="match status" value="1"/>
</dbReference>
<dbReference type="InterPro" id="IPR015946">
    <property type="entry name" value="KH_dom-like_a/b"/>
</dbReference>
<dbReference type="AlphaFoldDB" id="A0A5N6MIB2"/>
<dbReference type="InterPro" id="IPR019904">
    <property type="entry name" value="Peroxiredoxin_OsmC"/>
</dbReference>
<dbReference type="InterPro" id="IPR036102">
    <property type="entry name" value="OsmC/Ohrsf"/>
</dbReference>
<proteinExistence type="predicted"/>
<dbReference type="Pfam" id="PF02566">
    <property type="entry name" value="OsmC"/>
    <property type="match status" value="1"/>
</dbReference>
<dbReference type="GO" id="GO:0004601">
    <property type="term" value="F:peroxidase activity"/>
    <property type="evidence" value="ECO:0007669"/>
    <property type="project" value="InterPro"/>
</dbReference>
<gene>
    <name evidence="1" type="ORF">GD627_10415</name>
</gene>
<dbReference type="InterPro" id="IPR052707">
    <property type="entry name" value="OsmC_Ohr_Peroxiredoxin"/>
</dbReference>
<keyword evidence="2" id="KW-1185">Reference proteome</keyword>
<name>A0A5N6MIB2_9MICC</name>
<evidence type="ECO:0000313" key="1">
    <source>
        <dbReference type="EMBL" id="KAD3633226.1"/>
    </source>
</evidence>
<dbReference type="OrthoDB" id="9807532at2"/>
<accession>A0A5N6MIB2</accession>
<dbReference type="PANTHER" id="PTHR42830:SF1">
    <property type="entry name" value="OSMOTICALLY INDUCIBLE FAMILY PROTEIN"/>
    <property type="match status" value="1"/>
</dbReference>
<dbReference type="GO" id="GO:0006979">
    <property type="term" value="P:response to oxidative stress"/>
    <property type="evidence" value="ECO:0007669"/>
    <property type="project" value="InterPro"/>
</dbReference>
<dbReference type="PANTHER" id="PTHR42830">
    <property type="entry name" value="OSMOTICALLY INDUCIBLE FAMILY PROTEIN"/>
    <property type="match status" value="1"/>
</dbReference>
<comment type="caution">
    <text evidence="1">The sequence shown here is derived from an EMBL/GenBank/DDBJ whole genome shotgun (WGS) entry which is preliminary data.</text>
</comment>
<dbReference type="SUPFAM" id="SSF82784">
    <property type="entry name" value="OsmC-like"/>
    <property type="match status" value="1"/>
</dbReference>
<dbReference type="RefSeq" id="WP_146362368.1">
    <property type="nucleotide sequence ID" value="NZ_VOAL01000003.1"/>
</dbReference>
<protein>
    <submittedName>
        <fullName evidence="1">OsmC family peroxiredoxin</fullName>
    </submittedName>
</protein>
<dbReference type="InterPro" id="IPR003718">
    <property type="entry name" value="OsmC/Ohr_fam"/>
</dbReference>
<dbReference type="EMBL" id="VTFX01000004">
    <property type="protein sequence ID" value="KAD3633226.1"/>
    <property type="molecule type" value="Genomic_DNA"/>
</dbReference>
<dbReference type="Gene3D" id="3.30.300.20">
    <property type="match status" value="1"/>
</dbReference>
<sequence length="142" mass="14624">MATVRSAHTVWNGNLFDGKGNVTLDSSGLGTYDVTWKARAEEANGKTSPEELIAAAHSACFSMAFSNGLAEAGKTAERIETSADVTFVPGTGITESRLKVTAVVPGLTAEEFTDIAEAAKSGCPVSQALAGITITLDATLES</sequence>